<proteinExistence type="predicted"/>
<dbReference type="Pfam" id="PF20148">
    <property type="entry name" value="DUF6531"/>
    <property type="match status" value="1"/>
</dbReference>
<dbReference type="Pfam" id="PF25023">
    <property type="entry name" value="TEN_YD-shell"/>
    <property type="match status" value="1"/>
</dbReference>
<dbReference type="InterPro" id="IPR056823">
    <property type="entry name" value="TEN-like_YD-shell"/>
</dbReference>
<dbReference type="InterPro" id="IPR006530">
    <property type="entry name" value="YD"/>
</dbReference>
<dbReference type="Gene3D" id="2.180.10.10">
    <property type="entry name" value="RHS repeat-associated core"/>
    <property type="match status" value="1"/>
</dbReference>
<dbReference type="EMBL" id="CP136512">
    <property type="protein sequence ID" value="WOD16906.1"/>
    <property type="molecule type" value="Genomic_DNA"/>
</dbReference>
<sequence>MSAWKRIGALVDRRVRFIAMSYLLMFGTYVNAATYMQCMQVYQKSLGIPGTPTCAIQVAGTAPMSNGNDDPYNAMNYYNCPNASNWIADYCGGVPVPPQPDDSCPVGDPVLPAKGNVTLSEADFASGDVSPLVFRRTYLSKPFDTAQSMMGRNWVNNWQRRIDLAGAKASVPHIVAYRGNQQPVTFDWSNGAWTTEGNRALSLTKAGDGYFRLKDELLGVTEGYSDTTGRFEFERTRTGIIRKLAYDDRQRVDSVGQWPVDNTAQSSMTISLTYDSSDRITSMVRPSGQTTRYSYDAKGNLASVTQPDGYVHQYLYEDARFPNALTGIKDESGSRTATWTYDDSGRAISVTHPDTTRNTTFSYGRGSATLTDMYGVSTYAFDVLDSLRPRSIATPGGMVTRNWDAAGNLKQRQTPDGDVQYTWDSANRPTRAVATIGGKKTVTTIEYNDGTSLHPHVVATPGKVRAFVYDSSGNVTGYAETQTTDLTGEQGMQAVGTGSQLTVGARYDGAGRLLSATVMQDGKTLEDWSYTYDIRGNIATTRDAVSGWQMRTLARDASNRAAQIAGNSGQAGISYDVRGRVSLSNTTRNRAPPTASRRAIWRFSMVTVRTAAYRSVRR</sequence>
<evidence type="ECO:0000313" key="5">
    <source>
        <dbReference type="Proteomes" id="UP001302652"/>
    </source>
</evidence>
<organism evidence="4 5">
    <name type="scientific">Paraburkholderia kirstenboschensis</name>
    <dbReference type="NCBI Taxonomy" id="1245436"/>
    <lineage>
        <taxon>Bacteria</taxon>
        <taxon>Pseudomonadati</taxon>
        <taxon>Pseudomonadota</taxon>
        <taxon>Betaproteobacteria</taxon>
        <taxon>Burkholderiales</taxon>
        <taxon>Burkholderiaceae</taxon>
        <taxon>Paraburkholderia</taxon>
    </lineage>
</organism>
<name>A0ABZ0EI65_9BURK</name>
<dbReference type="PANTHER" id="PTHR32305">
    <property type="match status" value="1"/>
</dbReference>
<evidence type="ECO:0000256" key="1">
    <source>
        <dbReference type="ARBA" id="ARBA00022737"/>
    </source>
</evidence>
<dbReference type="RefSeq" id="WP_317019500.1">
    <property type="nucleotide sequence ID" value="NZ_CP136512.1"/>
</dbReference>
<dbReference type="InterPro" id="IPR031325">
    <property type="entry name" value="RHS_repeat"/>
</dbReference>
<dbReference type="Proteomes" id="UP001302652">
    <property type="component" value="Chromosome 2"/>
</dbReference>
<dbReference type="NCBIfam" id="TIGR01643">
    <property type="entry name" value="YD_repeat_2x"/>
    <property type="match status" value="3"/>
</dbReference>
<keyword evidence="5" id="KW-1185">Reference proteome</keyword>
<dbReference type="PANTHER" id="PTHR32305:SF15">
    <property type="entry name" value="PROTEIN RHSA-RELATED"/>
    <property type="match status" value="1"/>
</dbReference>
<dbReference type="Pfam" id="PF05593">
    <property type="entry name" value="RHS_repeat"/>
    <property type="match status" value="1"/>
</dbReference>
<protein>
    <submittedName>
        <fullName evidence="4">DUF6531 domain-containing protein</fullName>
    </submittedName>
</protein>
<feature type="domain" description="Teneurin-like YD-shell" evidence="3">
    <location>
        <begin position="235"/>
        <end position="365"/>
    </location>
</feature>
<feature type="domain" description="DUF6531" evidence="2">
    <location>
        <begin position="107"/>
        <end position="167"/>
    </location>
</feature>
<accession>A0ABZ0EI65</accession>
<keyword evidence="1" id="KW-0677">Repeat</keyword>
<gene>
    <name evidence="4" type="ORF">RW095_13635</name>
</gene>
<reference evidence="4 5" key="1">
    <citation type="submission" date="2023-10" db="EMBL/GenBank/DDBJ databases">
        <title>Surface-active antibiotics is a multifunctional adaptation for post-fire microbes.</title>
        <authorList>
            <person name="Liu M.D."/>
            <person name="Du Y."/>
            <person name="Koupaei S.K."/>
            <person name="Kim N.R."/>
            <person name="Zhang W."/>
            <person name="Traxler M.F."/>
        </authorList>
    </citation>
    <scope>NUCLEOTIDE SEQUENCE [LARGE SCALE GENOMIC DNA]</scope>
    <source>
        <strain evidence="4 5">F3</strain>
    </source>
</reference>
<evidence type="ECO:0000259" key="3">
    <source>
        <dbReference type="Pfam" id="PF25023"/>
    </source>
</evidence>
<dbReference type="InterPro" id="IPR045351">
    <property type="entry name" value="DUF6531"/>
</dbReference>
<evidence type="ECO:0000313" key="4">
    <source>
        <dbReference type="EMBL" id="WOD16906.1"/>
    </source>
</evidence>
<dbReference type="InterPro" id="IPR050708">
    <property type="entry name" value="T6SS_VgrG/RHS"/>
</dbReference>
<evidence type="ECO:0000259" key="2">
    <source>
        <dbReference type="Pfam" id="PF20148"/>
    </source>
</evidence>